<dbReference type="Gene3D" id="1.10.3920.10">
    <property type="entry name" value="PA2201 C-terminal domain-like"/>
    <property type="match status" value="1"/>
</dbReference>
<dbReference type="Proteomes" id="UP000829194">
    <property type="component" value="Chromosome"/>
</dbReference>
<proteinExistence type="predicted"/>
<dbReference type="Pfam" id="PF08929">
    <property type="entry name" value="PoNi_C"/>
    <property type="match status" value="1"/>
</dbReference>
<protein>
    <submittedName>
        <fullName evidence="2">DUF1911 domain-containing protein</fullName>
    </submittedName>
</protein>
<dbReference type="EMBL" id="CP093547">
    <property type="protein sequence ID" value="UNP31160.1"/>
    <property type="molecule type" value="Genomic_DNA"/>
</dbReference>
<organism evidence="2 3">
    <name type="scientific">Lysobacter gummosus</name>
    <dbReference type="NCBI Taxonomy" id="262324"/>
    <lineage>
        <taxon>Bacteria</taxon>
        <taxon>Pseudomonadati</taxon>
        <taxon>Pseudomonadota</taxon>
        <taxon>Gammaproteobacteria</taxon>
        <taxon>Lysobacterales</taxon>
        <taxon>Lysobacteraceae</taxon>
        <taxon>Lysobacter</taxon>
    </lineage>
</organism>
<keyword evidence="3" id="KW-1185">Reference proteome</keyword>
<accession>A0ABY3XHQ4</accession>
<evidence type="ECO:0000259" key="1">
    <source>
        <dbReference type="Pfam" id="PF08929"/>
    </source>
</evidence>
<sequence>MTPTPFQQRRRQPLLNEDYYLFYNDHVRTHTMADIEHALLHGELSDEMRWLEYRRKADELYEMMVRDYTAGQPIGEFRERLGAVVAAYQDAAHFNRIFENEPAMPLFDFRYKDDYVRVVDLVSLPILLHREDLIPAVYSLFKGGAPDENDALIEDLLGKYLPDRPYLEDSYQPVPYGILLDATAQTPMEEKQEDIALFLDAWYPAMQGVGWYDCHKHQSPDGAGGHFGYWTFDAAAVAYLYEVDDTPFREHPHYPKDLADFARSMPRAKI</sequence>
<feature type="domain" description="PoNi C-terminal" evidence="1">
    <location>
        <begin position="149"/>
        <end position="258"/>
    </location>
</feature>
<gene>
    <name evidence="2" type="ORF">MOV92_07915</name>
</gene>
<dbReference type="RefSeq" id="WP_187313150.1">
    <property type="nucleotide sequence ID" value="NZ_CP011131.1"/>
</dbReference>
<evidence type="ECO:0000313" key="2">
    <source>
        <dbReference type="EMBL" id="UNP31160.1"/>
    </source>
</evidence>
<dbReference type="InterPro" id="IPR015025">
    <property type="entry name" value="PoNi_C"/>
</dbReference>
<name>A0ABY3XHQ4_9GAMM</name>
<reference evidence="2 3" key="1">
    <citation type="submission" date="2022-03" db="EMBL/GenBank/DDBJ databases">
        <title>Complete genome sequence of Lysobacter capsici VKM B-2533 and Lysobacter gummosus 10.1.1, promising sources of lytic agents.</title>
        <authorList>
            <person name="Tarlachkov S.V."/>
            <person name="Kudryakova I.V."/>
            <person name="Afoshin A.S."/>
            <person name="Leontyevskaya E.A."/>
            <person name="Leontyevskaya N.V."/>
        </authorList>
    </citation>
    <scope>NUCLEOTIDE SEQUENCE [LARGE SCALE GENOMIC DNA]</scope>
    <source>
        <strain evidence="2 3">10.1.1</strain>
    </source>
</reference>
<dbReference type="InterPro" id="IPR028983">
    <property type="entry name" value="PA2201-like_C"/>
</dbReference>
<evidence type="ECO:0000313" key="3">
    <source>
        <dbReference type="Proteomes" id="UP000829194"/>
    </source>
</evidence>
<dbReference type="SUPFAM" id="SSF140731">
    <property type="entry name" value="PA2201 C-terminal domain-like"/>
    <property type="match status" value="1"/>
</dbReference>